<dbReference type="Pfam" id="PF14541">
    <property type="entry name" value="TAXi_C"/>
    <property type="match status" value="1"/>
</dbReference>
<organism evidence="9 10">
    <name type="scientific">Papaver nudicaule</name>
    <name type="common">Iceland poppy</name>
    <dbReference type="NCBI Taxonomy" id="74823"/>
    <lineage>
        <taxon>Eukaryota</taxon>
        <taxon>Viridiplantae</taxon>
        <taxon>Streptophyta</taxon>
        <taxon>Embryophyta</taxon>
        <taxon>Tracheophyta</taxon>
        <taxon>Spermatophyta</taxon>
        <taxon>Magnoliopsida</taxon>
        <taxon>Ranunculales</taxon>
        <taxon>Papaveraceae</taxon>
        <taxon>Papaveroideae</taxon>
        <taxon>Papaver</taxon>
    </lineage>
</organism>
<evidence type="ECO:0000256" key="3">
    <source>
        <dbReference type="ARBA" id="ARBA00022750"/>
    </source>
</evidence>
<dbReference type="InterPro" id="IPR021109">
    <property type="entry name" value="Peptidase_aspartic_dom_sf"/>
</dbReference>
<dbReference type="GO" id="GO:0005576">
    <property type="term" value="C:extracellular region"/>
    <property type="evidence" value="ECO:0007669"/>
    <property type="project" value="TreeGrafter"/>
</dbReference>
<dbReference type="CDD" id="cd05476">
    <property type="entry name" value="pepsin_A_like_plant"/>
    <property type="match status" value="1"/>
</dbReference>
<evidence type="ECO:0000256" key="5">
    <source>
        <dbReference type="ARBA" id="ARBA00023180"/>
    </source>
</evidence>
<evidence type="ECO:0000313" key="10">
    <source>
        <dbReference type="Proteomes" id="UP001177140"/>
    </source>
</evidence>
<evidence type="ECO:0000256" key="4">
    <source>
        <dbReference type="ARBA" id="ARBA00022801"/>
    </source>
</evidence>
<comment type="similarity">
    <text evidence="1">Belongs to the peptidase A1 family.</text>
</comment>
<keyword evidence="10" id="KW-1185">Reference proteome</keyword>
<dbReference type="InterPro" id="IPR033121">
    <property type="entry name" value="PEPTIDASE_A1"/>
</dbReference>
<comment type="caution">
    <text evidence="9">The sequence shown here is derived from an EMBL/GenBank/DDBJ whole genome shotgun (WGS) entry which is preliminary data.</text>
</comment>
<feature type="chain" id="PRO_5041282540" description="Peptidase A1 domain-containing protein" evidence="7">
    <location>
        <begin position="26"/>
        <end position="487"/>
    </location>
</feature>
<proteinExistence type="inferred from homology"/>
<dbReference type="GO" id="GO:0004190">
    <property type="term" value="F:aspartic-type endopeptidase activity"/>
    <property type="evidence" value="ECO:0007669"/>
    <property type="project" value="UniProtKB-KW"/>
</dbReference>
<dbReference type="PANTHER" id="PTHR47967:SF31">
    <property type="entry name" value="ASPARTYL PROTEASE FAMILY PROTEIN"/>
    <property type="match status" value="1"/>
</dbReference>
<dbReference type="InterPro" id="IPR032861">
    <property type="entry name" value="TAXi_N"/>
</dbReference>
<dbReference type="InterPro" id="IPR032799">
    <property type="entry name" value="TAXi_C"/>
</dbReference>
<dbReference type="Gene3D" id="2.40.70.10">
    <property type="entry name" value="Acid Proteases"/>
    <property type="match status" value="2"/>
</dbReference>
<evidence type="ECO:0000256" key="2">
    <source>
        <dbReference type="ARBA" id="ARBA00022670"/>
    </source>
</evidence>
<evidence type="ECO:0000313" key="9">
    <source>
        <dbReference type="EMBL" id="MCL7025341.1"/>
    </source>
</evidence>
<keyword evidence="7" id="KW-0732">Signal</keyword>
<dbReference type="PANTHER" id="PTHR47967">
    <property type="entry name" value="OS07G0603500 PROTEIN-RELATED"/>
    <property type="match status" value="1"/>
</dbReference>
<keyword evidence="4" id="KW-0378">Hydrolase</keyword>
<dbReference type="AlphaFoldDB" id="A0AA41UZK6"/>
<dbReference type="InterPro" id="IPR051708">
    <property type="entry name" value="Plant_Aspart_Prot_A1"/>
</dbReference>
<keyword evidence="5" id="KW-0325">Glycoprotein</keyword>
<protein>
    <recommendedName>
        <fullName evidence="8">Peptidase A1 domain-containing protein</fullName>
    </recommendedName>
</protein>
<keyword evidence="2" id="KW-0645">Protease</keyword>
<feature type="compositionally biased region" description="Low complexity" evidence="6">
    <location>
        <begin position="75"/>
        <end position="86"/>
    </location>
</feature>
<feature type="domain" description="Peptidase A1" evidence="8">
    <location>
        <begin position="121"/>
        <end position="479"/>
    </location>
</feature>
<dbReference type="GO" id="GO:0006508">
    <property type="term" value="P:proteolysis"/>
    <property type="evidence" value="ECO:0007669"/>
    <property type="project" value="UniProtKB-KW"/>
</dbReference>
<feature type="region of interest" description="Disordered" evidence="6">
    <location>
        <begin position="71"/>
        <end position="107"/>
    </location>
</feature>
<evidence type="ECO:0000259" key="8">
    <source>
        <dbReference type="PROSITE" id="PS51767"/>
    </source>
</evidence>
<dbReference type="Proteomes" id="UP001177140">
    <property type="component" value="Unassembled WGS sequence"/>
</dbReference>
<feature type="signal peptide" evidence="7">
    <location>
        <begin position="1"/>
        <end position="25"/>
    </location>
</feature>
<evidence type="ECO:0000256" key="6">
    <source>
        <dbReference type="SAM" id="MobiDB-lite"/>
    </source>
</evidence>
<gene>
    <name evidence="9" type="ORF">MKW94_014173</name>
</gene>
<sequence>MANLCYNSILIVFLSLLISTQSATTQNKTTTVEHKPLQNFSKFKPSSFSPSPSSSSNSKFSHSFTLSLSKRTHASSTTKSTTTTSTLEPSLAASRKQDPKQKLTNKNPFPYKSSFKYTMALVVSLPIGTPPQLQDMVLDTGSQLSWIKCNKKLPPPKPKPNLSSSFDPSLSSSFSLLPCNHPLCKPRVPDFTLPTDCDQNLHCHYSYFYADGTLAEGNLVREKIPLSSSQSTPPLILGCTRESRDTEGILGMNLGRLSFASQTKVTKFSYCVPPHRIPAKGSPATGMFYLGDNPNSRGFQYVDLLTFGHAQSQRMPNLDRAAYTVGMVDVKIGGRRLNIPSSVFRPSPNGAGQTIIDSGSEYSYLVDAAYDKIKDEVLRLVGPGKWKKGYVYENTLDLCFTGDVMKIGRSIGDMVFVFDKGVEIVISSDRVLSDVGNGVGCLAIGRSDLLGIPSNIIGNFHQQNMWVEFDVVNRRVGFAKADCRTSV</sequence>
<dbReference type="Pfam" id="PF14543">
    <property type="entry name" value="TAXi_N"/>
    <property type="match status" value="1"/>
</dbReference>
<dbReference type="InterPro" id="IPR034161">
    <property type="entry name" value="Pepsin-like_plant"/>
</dbReference>
<accession>A0AA41UZK6</accession>
<evidence type="ECO:0000256" key="7">
    <source>
        <dbReference type="SAM" id="SignalP"/>
    </source>
</evidence>
<dbReference type="SUPFAM" id="SSF50630">
    <property type="entry name" value="Acid proteases"/>
    <property type="match status" value="1"/>
</dbReference>
<reference evidence="9" key="1">
    <citation type="submission" date="2022-03" db="EMBL/GenBank/DDBJ databases">
        <title>A functionally conserved STORR gene fusion in Papaver species that diverged 16.8 million years ago.</title>
        <authorList>
            <person name="Catania T."/>
        </authorList>
    </citation>
    <scope>NUCLEOTIDE SEQUENCE</scope>
    <source>
        <strain evidence="9">S-191538</strain>
    </source>
</reference>
<dbReference type="EMBL" id="JAJJMA010044352">
    <property type="protein sequence ID" value="MCL7025341.1"/>
    <property type="molecule type" value="Genomic_DNA"/>
</dbReference>
<keyword evidence="3" id="KW-0064">Aspartyl protease</keyword>
<name>A0AA41UZK6_PAPNU</name>
<evidence type="ECO:0000256" key="1">
    <source>
        <dbReference type="ARBA" id="ARBA00007447"/>
    </source>
</evidence>
<dbReference type="PROSITE" id="PS51767">
    <property type="entry name" value="PEPTIDASE_A1"/>
    <property type="match status" value="1"/>
</dbReference>